<sequence length="54" mass="6179">MRQCGGGTLEIDSLVLEEMISIGLKTVHQLHEALNQRLMNENWLIEKPLSTFLQ</sequence>
<dbReference type="WBParaSite" id="BPAG_0000602601-mRNA-1">
    <property type="protein sequence ID" value="BPAG_0000602601-mRNA-1"/>
    <property type="gene ID" value="BPAG_0000602601"/>
</dbReference>
<organism evidence="3">
    <name type="scientific">Brugia pahangi</name>
    <name type="common">Filarial nematode worm</name>
    <dbReference type="NCBI Taxonomy" id="6280"/>
    <lineage>
        <taxon>Eukaryota</taxon>
        <taxon>Metazoa</taxon>
        <taxon>Ecdysozoa</taxon>
        <taxon>Nematoda</taxon>
        <taxon>Chromadorea</taxon>
        <taxon>Rhabditida</taxon>
        <taxon>Spirurina</taxon>
        <taxon>Spiruromorpha</taxon>
        <taxon>Filarioidea</taxon>
        <taxon>Onchocercidae</taxon>
        <taxon>Brugia</taxon>
    </lineage>
</organism>
<reference evidence="1 2" key="2">
    <citation type="submission" date="2018-11" db="EMBL/GenBank/DDBJ databases">
        <authorList>
            <consortium name="Pathogen Informatics"/>
        </authorList>
    </citation>
    <scope>NUCLEOTIDE SEQUENCE [LARGE SCALE GENOMIC DNA]</scope>
</reference>
<dbReference type="EMBL" id="UZAD01004915">
    <property type="protein sequence ID" value="VDN87176.1"/>
    <property type="molecule type" value="Genomic_DNA"/>
</dbReference>
<reference evidence="3" key="1">
    <citation type="submission" date="2017-02" db="UniProtKB">
        <authorList>
            <consortium name="WormBaseParasite"/>
        </authorList>
    </citation>
    <scope>IDENTIFICATION</scope>
</reference>
<proteinExistence type="predicted"/>
<dbReference type="STRING" id="6280.A0A0N4TCT8"/>
<evidence type="ECO:0000313" key="1">
    <source>
        <dbReference type="EMBL" id="VDN87176.1"/>
    </source>
</evidence>
<keyword evidence="2" id="KW-1185">Reference proteome</keyword>
<gene>
    <name evidence="1" type="ORF">BPAG_LOCUS5990</name>
</gene>
<protein>
    <submittedName>
        <fullName evidence="3">Transposase</fullName>
    </submittedName>
</protein>
<dbReference type="Proteomes" id="UP000278627">
    <property type="component" value="Unassembled WGS sequence"/>
</dbReference>
<evidence type="ECO:0000313" key="3">
    <source>
        <dbReference type="WBParaSite" id="BPAG_0000602601-mRNA-1"/>
    </source>
</evidence>
<name>A0A0N4TCT8_BRUPA</name>
<accession>A0A0N4TCT8</accession>
<evidence type="ECO:0000313" key="2">
    <source>
        <dbReference type="Proteomes" id="UP000278627"/>
    </source>
</evidence>
<dbReference type="AlphaFoldDB" id="A0A0N4TCT8"/>